<feature type="region of interest" description="Disordered" evidence="10">
    <location>
        <begin position="261"/>
        <end position="290"/>
    </location>
</feature>
<sequence length="781" mass="86883">MGRGQTQKKAGEVVAVAIDNDKGSQHALKWTIDSLVTRGQALTLLHVRQRTAIPTQTTEEVEKAQAKELFLPFRCFCTKKLLKCNEVIIEDKNIAKALVNYVVNNSIDILVLGAPSRSGLLRFKTTDVPNTVSKEAPSFCTVYVIGKGKISYMRAATTSLSQKAYLPNQKQHQTNKASDTNDTQFSHNQQPRAWERTQYPPQSQQDEIQIKSPFTRGGASANKSYELSSDTDISFVSSGRPSVDHMFPSFYDDLDSGPRLSISPEIDSRSSTSSYSSGINNRSSTSSYSGHKFIDMSSSPYDFSSSSIESGNSCSQLNFDAMEAEMRRLRLELKQTMDMYSTACKEALTAKQKATELHRWKLEEEQRLEQVRLAQEAALALAENEKLKCMAAMEAAEAAQRIAVMEAQKRRNAEMKAFKEAEEKKKAIEAKTYDFMFRKYTIEEIEAATNNFSSVHKIGEGGYGPVYRGELDHTPVAIKVLRPDAAQGQSQFQQEVQVLCCIRHPNMVLLLGACAEYGCLVYEYMANGSLEDRLLQRGNTPVIPWQLRFQIAAEIGTGLLFLHQTKPEPIVHRDLKPANILLDHNYVSKISDVGLARLVPPSVADSVTQYHMTSTAGTLCYIDPEYQQTGMLGVKSDIYSLGVMFLQLITAKPPMGLTHHVQRAIEKGTFAEMLDPAVPDWPVEEALKFAKLALQCAELRRKDRPDLGKVVLPELNRLRALANDRTNSVFLGGGGECSPRQSSTPTIQDVISDGNPSQPGYESSRSRSSTSSYPERKIFLD</sequence>
<dbReference type="CDD" id="cd01989">
    <property type="entry name" value="USP_STK_Ubox_N"/>
    <property type="match status" value="1"/>
</dbReference>
<protein>
    <recommendedName>
        <fullName evidence="3">RING-type E3 ubiquitin transferase</fullName>
        <ecNumber evidence="3">2.3.2.27</ecNumber>
    </recommendedName>
</protein>
<organism evidence="12 13">
    <name type="scientific">Pyrus ussuriensis x Pyrus communis</name>
    <dbReference type="NCBI Taxonomy" id="2448454"/>
    <lineage>
        <taxon>Eukaryota</taxon>
        <taxon>Viridiplantae</taxon>
        <taxon>Streptophyta</taxon>
        <taxon>Embryophyta</taxon>
        <taxon>Tracheophyta</taxon>
        <taxon>Spermatophyta</taxon>
        <taxon>Magnoliopsida</taxon>
        <taxon>eudicotyledons</taxon>
        <taxon>Gunneridae</taxon>
        <taxon>Pentapetalae</taxon>
        <taxon>rosids</taxon>
        <taxon>fabids</taxon>
        <taxon>Rosales</taxon>
        <taxon>Rosaceae</taxon>
        <taxon>Amygdaloideae</taxon>
        <taxon>Maleae</taxon>
        <taxon>Pyrus</taxon>
    </lineage>
</organism>
<dbReference type="InterPro" id="IPR008271">
    <property type="entry name" value="Ser/Thr_kinase_AS"/>
</dbReference>
<dbReference type="PANTHER" id="PTHR45647:SF146">
    <property type="entry name" value="U-BOX DOMAIN-CONTAINING PROTEIN 35-LIKE"/>
    <property type="match status" value="1"/>
</dbReference>
<dbReference type="InterPro" id="IPR014729">
    <property type="entry name" value="Rossmann-like_a/b/a_fold"/>
</dbReference>
<comment type="catalytic activity">
    <reaction evidence="1">
        <text>S-ubiquitinyl-[E2 ubiquitin-conjugating enzyme]-L-cysteine + [acceptor protein]-L-lysine = [E2 ubiquitin-conjugating enzyme]-L-cysteine + N(6)-ubiquitinyl-[acceptor protein]-L-lysine.</text>
        <dbReference type="EC" id="2.3.2.27"/>
    </reaction>
</comment>
<dbReference type="Pfam" id="PF00582">
    <property type="entry name" value="Usp"/>
    <property type="match status" value="1"/>
</dbReference>
<dbReference type="OrthoDB" id="4062651at2759"/>
<feature type="region of interest" description="Disordered" evidence="10">
    <location>
        <begin position="164"/>
        <end position="205"/>
    </location>
</feature>
<dbReference type="SUPFAM" id="SSF52402">
    <property type="entry name" value="Adenine nucleotide alpha hydrolases-like"/>
    <property type="match status" value="1"/>
</dbReference>
<dbReference type="SUPFAM" id="SSF56112">
    <property type="entry name" value="Protein kinase-like (PK-like)"/>
    <property type="match status" value="1"/>
</dbReference>
<evidence type="ECO:0000256" key="7">
    <source>
        <dbReference type="ARBA" id="ARBA00022840"/>
    </source>
</evidence>
<keyword evidence="13" id="KW-1185">Reference proteome</keyword>
<evidence type="ECO:0000256" key="9">
    <source>
        <dbReference type="SAM" id="Coils"/>
    </source>
</evidence>
<evidence type="ECO:0000313" key="12">
    <source>
        <dbReference type="EMBL" id="KAB2599965.1"/>
    </source>
</evidence>
<dbReference type="InterPro" id="IPR051348">
    <property type="entry name" value="U-box_ubiquitin_ligases"/>
</dbReference>
<dbReference type="Gene3D" id="1.10.510.10">
    <property type="entry name" value="Transferase(Phosphotransferase) domain 1"/>
    <property type="match status" value="1"/>
</dbReference>
<dbReference type="EMBL" id="SMOL01000753">
    <property type="protein sequence ID" value="KAB2599965.1"/>
    <property type="molecule type" value="Genomic_DNA"/>
</dbReference>
<dbReference type="GO" id="GO:0004672">
    <property type="term" value="F:protein kinase activity"/>
    <property type="evidence" value="ECO:0007669"/>
    <property type="project" value="InterPro"/>
</dbReference>
<evidence type="ECO:0000313" key="13">
    <source>
        <dbReference type="Proteomes" id="UP000327157"/>
    </source>
</evidence>
<evidence type="ECO:0000259" key="11">
    <source>
        <dbReference type="PROSITE" id="PS50011"/>
    </source>
</evidence>
<evidence type="ECO:0000256" key="10">
    <source>
        <dbReference type="SAM" id="MobiDB-lite"/>
    </source>
</evidence>
<dbReference type="AlphaFoldDB" id="A0A5N5FA70"/>
<evidence type="ECO:0000256" key="6">
    <source>
        <dbReference type="ARBA" id="ARBA00022786"/>
    </source>
</evidence>
<dbReference type="InterPro" id="IPR006016">
    <property type="entry name" value="UspA"/>
</dbReference>
<gene>
    <name evidence="12" type="ORF">D8674_010236</name>
</gene>
<feature type="domain" description="Protein kinase" evidence="11">
    <location>
        <begin position="452"/>
        <end position="715"/>
    </location>
</feature>
<dbReference type="FunFam" id="1.10.510.10:FF:000498">
    <property type="entry name" value="U-box domain-containing protein 51"/>
    <property type="match status" value="1"/>
</dbReference>
<proteinExistence type="predicted"/>
<name>A0A5N5FA70_9ROSA</name>
<evidence type="ECO:0000256" key="2">
    <source>
        <dbReference type="ARBA" id="ARBA00004906"/>
    </source>
</evidence>
<feature type="compositionally biased region" description="Low complexity" evidence="10">
    <location>
        <begin position="269"/>
        <end position="290"/>
    </location>
</feature>
<feature type="region of interest" description="Disordered" evidence="10">
    <location>
        <begin position="732"/>
        <end position="781"/>
    </location>
</feature>
<evidence type="ECO:0000256" key="4">
    <source>
        <dbReference type="ARBA" id="ARBA00022679"/>
    </source>
</evidence>
<dbReference type="PANTHER" id="PTHR45647">
    <property type="entry name" value="OS02G0152300 PROTEIN"/>
    <property type="match status" value="1"/>
</dbReference>
<dbReference type="PROSITE" id="PS50011">
    <property type="entry name" value="PROTEIN_KINASE_DOM"/>
    <property type="match status" value="1"/>
</dbReference>
<keyword evidence="7" id="KW-0067">ATP-binding</keyword>
<comment type="pathway">
    <text evidence="2">Protein modification; protein ubiquitination.</text>
</comment>
<dbReference type="PROSITE" id="PS00108">
    <property type="entry name" value="PROTEIN_KINASE_ST"/>
    <property type="match status" value="1"/>
</dbReference>
<dbReference type="Pfam" id="PF00069">
    <property type="entry name" value="Pkinase"/>
    <property type="match status" value="1"/>
</dbReference>
<comment type="caution">
    <text evidence="12">The sequence shown here is derived from an EMBL/GenBank/DDBJ whole genome shotgun (WGS) entry which is preliminary data.</text>
</comment>
<evidence type="ECO:0000256" key="5">
    <source>
        <dbReference type="ARBA" id="ARBA00022741"/>
    </source>
</evidence>
<dbReference type="FunFam" id="3.30.200.20:FF:000162">
    <property type="entry name" value="Adenine nucleotide alpha hydrolase-like domain kinase"/>
    <property type="match status" value="1"/>
</dbReference>
<keyword evidence="4" id="KW-0808">Transferase</keyword>
<dbReference type="Gene3D" id="3.30.200.20">
    <property type="entry name" value="Phosphorylase Kinase, domain 1"/>
    <property type="match status" value="1"/>
</dbReference>
<evidence type="ECO:0000256" key="3">
    <source>
        <dbReference type="ARBA" id="ARBA00012483"/>
    </source>
</evidence>
<feature type="compositionally biased region" description="Polar residues" evidence="10">
    <location>
        <begin position="164"/>
        <end position="191"/>
    </location>
</feature>
<evidence type="ECO:0000256" key="8">
    <source>
        <dbReference type="ARBA" id="ARBA00023054"/>
    </source>
</evidence>
<dbReference type="GO" id="GO:0005524">
    <property type="term" value="F:ATP binding"/>
    <property type="evidence" value="ECO:0007669"/>
    <property type="project" value="UniProtKB-KW"/>
</dbReference>
<dbReference type="GO" id="GO:0061630">
    <property type="term" value="F:ubiquitin protein ligase activity"/>
    <property type="evidence" value="ECO:0007669"/>
    <property type="project" value="UniProtKB-EC"/>
</dbReference>
<keyword evidence="6" id="KW-0833">Ubl conjugation pathway</keyword>
<feature type="coiled-coil region" evidence="9">
    <location>
        <begin position="365"/>
        <end position="431"/>
    </location>
</feature>
<reference evidence="12 13" key="1">
    <citation type="submission" date="2019-09" db="EMBL/GenBank/DDBJ databases">
        <authorList>
            <person name="Ou C."/>
        </authorList>
    </citation>
    <scope>NUCLEOTIDE SEQUENCE [LARGE SCALE GENOMIC DNA]</scope>
    <source>
        <strain evidence="12">S2</strain>
        <tissue evidence="12">Leaf</tissue>
    </source>
</reference>
<dbReference type="SMART" id="SM00220">
    <property type="entry name" value="S_TKc"/>
    <property type="match status" value="1"/>
</dbReference>
<dbReference type="InterPro" id="IPR000719">
    <property type="entry name" value="Prot_kinase_dom"/>
</dbReference>
<evidence type="ECO:0000256" key="1">
    <source>
        <dbReference type="ARBA" id="ARBA00000900"/>
    </source>
</evidence>
<dbReference type="InterPro" id="IPR011009">
    <property type="entry name" value="Kinase-like_dom_sf"/>
</dbReference>
<reference evidence="12 13" key="3">
    <citation type="submission" date="2019-11" db="EMBL/GenBank/DDBJ databases">
        <title>A de novo genome assembly of a pear dwarfing rootstock.</title>
        <authorList>
            <person name="Wang F."/>
            <person name="Wang J."/>
            <person name="Li S."/>
            <person name="Zhang Y."/>
            <person name="Fang M."/>
            <person name="Ma L."/>
            <person name="Zhao Y."/>
            <person name="Jiang S."/>
        </authorList>
    </citation>
    <scope>NUCLEOTIDE SEQUENCE [LARGE SCALE GENOMIC DNA]</scope>
    <source>
        <strain evidence="12">S2</strain>
        <tissue evidence="12">Leaf</tissue>
    </source>
</reference>
<keyword evidence="8 9" id="KW-0175">Coiled coil</keyword>
<accession>A0A5N5FA70</accession>
<reference evidence="13" key="2">
    <citation type="submission" date="2019-10" db="EMBL/GenBank/DDBJ databases">
        <title>A de novo genome assembly of a pear dwarfing rootstock.</title>
        <authorList>
            <person name="Wang F."/>
            <person name="Wang J."/>
            <person name="Li S."/>
            <person name="Zhang Y."/>
            <person name="Fang M."/>
            <person name="Ma L."/>
            <person name="Zhao Y."/>
            <person name="Jiang S."/>
        </authorList>
    </citation>
    <scope>NUCLEOTIDE SEQUENCE [LARGE SCALE GENOMIC DNA]</scope>
</reference>
<dbReference type="Gene3D" id="3.40.50.620">
    <property type="entry name" value="HUPs"/>
    <property type="match status" value="1"/>
</dbReference>
<dbReference type="Proteomes" id="UP000327157">
    <property type="component" value="Chromosome 13"/>
</dbReference>
<dbReference type="EC" id="2.3.2.27" evidence="3"/>
<feature type="compositionally biased region" description="Polar residues" evidence="10">
    <location>
        <begin position="739"/>
        <end position="761"/>
    </location>
</feature>
<keyword evidence="5" id="KW-0547">Nucleotide-binding</keyword>